<feature type="domain" description="Zeta toxin" evidence="3">
    <location>
        <begin position="317"/>
        <end position="479"/>
    </location>
</feature>
<dbReference type="HOGENOM" id="CLU_558714_0_0_6"/>
<organism evidence="4 5">
    <name type="scientific">Legionella longbeachae serogroup 1 (strain NSW150)</name>
    <dbReference type="NCBI Taxonomy" id="661367"/>
    <lineage>
        <taxon>Bacteria</taxon>
        <taxon>Pseudomonadati</taxon>
        <taxon>Pseudomonadota</taxon>
        <taxon>Gammaproteobacteria</taxon>
        <taxon>Legionellales</taxon>
        <taxon>Legionellaceae</taxon>
        <taxon>Legionella</taxon>
    </lineage>
</organism>
<dbReference type="Proteomes" id="UP000001060">
    <property type="component" value="Chromosome"/>
</dbReference>
<dbReference type="EMBL" id="FN650140">
    <property type="protein sequence ID" value="CBJ12279.1"/>
    <property type="molecule type" value="Genomic_DNA"/>
</dbReference>
<dbReference type="GO" id="GO:0016301">
    <property type="term" value="F:kinase activity"/>
    <property type="evidence" value="ECO:0007669"/>
    <property type="project" value="InterPro"/>
</dbReference>
<dbReference type="Pfam" id="PF06414">
    <property type="entry name" value="Zeta_toxin"/>
    <property type="match status" value="1"/>
</dbReference>
<name>D3HTN2_LEGLN</name>
<dbReference type="GO" id="GO:0005524">
    <property type="term" value="F:ATP binding"/>
    <property type="evidence" value="ECO:0007669"/>
    <property type="project" value="UniProtKB-KW"/>
</dbReference>
<dbReference type="SUPFAM" id="SSF52540">
    <property type="entry name" value="P-loop containing nucleoside triphosphate hydrolases"/>
    <property type="match status" value="1"/>
</dbReference>
<reference evidence="4 5" key="1">
    <citation type="journal article" date="2010" name="PLoS Genet.">
        <title>Analysis of the Legionella longbeachae genome and transcriptome uncovers unique strategies to cause Legionnaires' disease.</title>
        <authorList>
            <person name="Cazalet C."/>
            <person name="Gomez-Valero L."/>
            <person name="Rusniok C."/>
            <person name="Lomma M."/>
            <person name="Dervins-Ravault D."/>
            <person name="Newton H."/>
            <person name="Sansom F."/>
            <person name="Jarraud S."/>
            <person name="Zidane N."/>
            <person name="Ma L."/>
            <person name="Bouchier C."/>
            <person name="Etienne J."/>
            <person name="Hartland E."/>
            <person name="Buchrieser C."/>
        </authorList>
    </citation>
    <scope>NUCLEOTIDE SEQUENCE [LARGE SCALE GENOMIC DNA]</scope>
    <source>
        <strain evidence="4 5">NSW150</strain>
    </source>
</reference>
<evidence type="ECO:0000256" key="1">
    <source>
        <dbReference type="ARBA" id="ARBA00022741"/>
    </source>
</evidence>
<dbReference type="AlphaFoldDB" id="D3HTN2"/>
<proteinExistence type="predicted"/>
<evidence type="ECO:0000313" key="5">
    <source>
        <dbReference type="Proteomes" id="UP000001060"/>
    </source>
</evidence>
<sequence>MGKIKPMWRVLSDMGFERVSVPIFRVAQQLEELSKTNPKQAIISGEEYLAHKTHKQDTEYVRKIQSFVDHLKMEHGKQMKGDLQKFKEEQPPQPDNDSQFKIYQESYRPGLFVPKIDLKERINSKKQVKSDDFSILTHSFQRESLDLLDQTIIAFPKEFVSNLVCLLPENFIDHEILAQLQAKIKLDKNVDDDQETFWNAFTLVKGKLKKNGTDIAVEEKCQELYKNTLSGVTQLFNDLAHDILQQEYPFISSYELNALQKYYTDLSKMEPWKSNNELLISVCIQRGIALIYNNKAREIIEPEVEKSIDALCAKNKLDKLEYVAREEAIAIFSTGGIASGKSTSLKLVAQGLENGPSVPVLWNQLVHQNTDRLRSFLLTPKDPKRYSQYTYDEAKMITERTMKLIAKKGLQSGGYPHFLLDQTQLKPAELKEANERYGKIIVVAVSTDVTVSLERAAQRGEKTGRFEHTEALLHSHQAVPGALIRSLSQPELIGSDIEVTMFDQTKDKAHTLFATINMQSKEIKIYDEQMMQDWIKKETINSKAKPHEALYTNDEIRSIEDYFSPLIEQNFSLVVSEPNENVALQIKSY</sequence>
<accession>D3HTN2</accession>
<dbReference type="Gene3D" id="3.40.50.300">
    <property type="entry name" value="P-loop containing nucleotide triphosphate hydrolases"/>
    <property type="match status" value="1"/>
</dbReference>
<protein>
    <recommendedName>
        <fullName evidence="3">Zeta toxin domain-containing protein</fullName>
    </recommendedName>
</protein>
<gene>
    <name evidence="4" type="ordered locus">LLO_1898</name>
</gene>
<dbReference type="InterPro" id="IPR027417">
    <property type="entry name" value="P-loop_NTPase"/>
</dbReference>
<dbReference type="eggNOG" id="ENOG5031UX6">
    <property type="taxonomic scope" value="Bacteria"/>
</dbReference>
<evidence type="ECO:0000256" key="2">
    <source>
        <dbReference type="ARBA" id="ARBA00022840"/>
    </source>
</evidence>
<keyword evidence="2" id="KW-0067">ATP-binding</keyword>
<keyword evidence="1" id="KW-0547">Nucleotide-binding</keyword>
<dbReference type="InterPro" id="IPR010488">
    <property type="entry name" value="Zeta_toxin_domain"/>
</dbReference>
<evidence type="ECO:0000259" key="3">
    <source>
        <dbReference type="Pfam" id="PF06414"/>
    </source>
</evidence>
<evidence type="ECO:0000313" key="4">
    <source>
        <dbReference type="EMBL" id="CBJ12279.1"/>
    </source>
</evidence>
<keyword evidence="5" id="KW-1185">Reference proteome</keyword>
<dbReference type="OrthoDB" id="5633043at2"/>
<dbReference type="KEGG" id="llo:LLO_1898"/>